<comment type="caution">
    <text evidence="1">The sequence shown here is derived from an EMBL/GenBank/DDBJ whole genome shotgun (WGS) entry which is preliminary data.</text>
</comment>
<protein>
    <submittedName>
        <fullName evidence="1">Uncharacterized protein</fullName>
    </submittedName>
</protein>
<proteinExistence type="predicted"/>
<gene>
    <name evidence="1" type="ORF">pdam_00023344</name>
</gene>
<accession>A0A3M6TEK5</accession>
<reference evidence="1 2" key="1">
    <citation type="journal article" date="2018" name="Sci. Rep.">
        <title>Comparative analysis of the Pocillopora damicornis genome highlights role of immune system in coral evolution.</title>
        <authorList>
            <person name="Cunning R."/>
            <person name="Bay R.A."/>
            <person name="Gillette P."/>
            <person name="Baker A.C."/>
            <person name="Traylor-Knowles N."/>
        </authorList>
    </citation>
    <scope>NUCLEOTIDE SEQUENCE [LARGE SCALE GENOMIC DNA]</scope>
    <source>
        <strain evidence="1">RSMAS</strain>
        <tissue evidence="1">Whole animal</tissue>
    </source>
</reference>
<dbReference type="AlphaFoldDB" id="A0A3M6TEK5"/>
<dbReference type="EMBL" id="RCHS01003772">
    <property type="protein sequence ID" value="RMX39826.1"/>
    <property type="molecule type" value="Genomic_DNA"/>
</dbReference>
<evidence type="ECO:0000313" key="2">
    <source>
        <dbReference type="Proteomes" id="UP000275408"/>
    </source>
</evidence>
<name>A0A3M6TEK5_POCDA</name>
<sequence>MYNTSNLLESQIYKTL</sequence>
<keyword evidence="2" id="KW-1185">Reference proteome</keyword>
<evidence type="ECO:0000313" key="1">
    <source>
        <dbReference type="EMBL" id="RMX39826.1"/>
    </source>
</evidence>
<dbReference type="Proteomes" id="UP000275408">
    <property type="component" value="Unassembled WGS sequence"/>
</dbReference>
<organism evidence="1 2">
    <name type="scientific">Pocillopora damicornis</name>
    <name type="common">Cauliflower coral</name>
    <name type="synonym">Millepora damicornis</name>
    <dbReference type="NCBI Taxonomy" id="46731"/>
    <lineage>
        <taxon>Eukaryota</taxon>
        <taxon>Metazoa</taxon>
        <taxon>Cnidaria</taxon>
        <taxon>Anthozoa</taxon>
        <taxon>Hexacorallia</taxon>
        <taxon>Scleractinia</taxon>
        <taxon>Astrocoeniina</taxon>
        <taxon>Pocilloporidae</taxon>
        <taxon>Pocillopora</taxon>
    </lineage>
</organism>